<dbReference type="SUPFAM" id="SSF52047">
    <property type="entry name" value="RNI-like"/>
    <property type="match status" value="1"/>
</dbReference>
<gene>
    <name evidence="1" type="ORF">CDV31_008384</name>
</gene>
<sequence>MNHDHQSFLCSFRTPRDLSKDHSESQPINLKTTSPLFTMDSIPDEIWREIFSNFEGHLPLEKWWMYGAELDVSPLKTLTAISHTCKRFHRIVNPILYRTVMAAAFDKDGEERLVQLARSLVHNPQLGQDTRAIWLGDGCRRGTDDFRDALRPAWLSLDAPFFFKKQLGNEIVNRRVVGMTPLILALSPQVRLVDYMYDNTSPCTTWILSGRPDLELTFKPNYYYEEDELTEEEENALKEYERGQGDTYANYRLSHLEEVRIKHGDCTDSHTCIDDLEPVLLHPNLKTLRLLGIGWLSGPISRFKFPNEPCNIETLELKECLFDHFTLENILTRCKKLKWLSMETADSRRHDEGIDDDEWDVDLCKFGDVLRRLGHNLEYFSLHTIEYNHWAFCEGRLGSLRDLTALRHLQVILNDFTGRIRDPWEKNLEQAIPLAEALPPMIETLHLHWDDEYYGHRDYKRFCDNINGAVFKLIMAADNFPNLRKISMERYGGKRQNGEVEWDKSVDGWEVEVMQKHMWRDIVRLGACGLSFT</sequence>
<dbReference type="EMBL" id="NIZV01000110">
    <property type="protein sequence ID" value="RSM07892.1"/>
    <property type="molecule type" value="Genomic_DNA"/>
</dbReference>
<name>A0A428U0U7_9HYPO</name>
<reference evidence="1 2" key="1">
    <citation type="submission" date="2017-06" db="EMBL/GenBank/DDBJ databases">
        <title>Cmopartive genomic analysis of Ambrosia Fusariam Clade fungi.</title>
        <authorList>
            <person name="Stajich J.E."/>
            <person name="Carrillo J."/>
            <person name="Kijimoto T."/>
            <person name="Eskalen A."/>
            <person name="O'Donnell K."/>
            <person name="Kasson M."/>
        </authorList>
    </citation>
    <scope>NUCLEOTIDE SEQUENCE [LARGE SCALE GENOMIC DNA]</scope>
    <source>
        <strain evidence="1 2">NRRL 20438</strain>
    </source>
</reference>
<comment type="caution">
    <text evidence="1">The sequence shown here is derived from an EMBL/GenBank/DDBJ whole genome shotgun (WGS) entry which is preliminary data.</text>
</comment>
<evidence type="ECO:0000313" key="2">
    <source>
        <dbReference type="Proteomes" id="UP000288429"/>
    </source>
</evidence>
<accession>A0A428U0U7</accession>
<keyword evidence="2" id="KW-1185">Reference proteome</keyword>
<dbReference type="Proteomes" id="UP000288429">
    <property type="component" value="Unassembled WGS sequence"/>
</dbReference>
<dbReference type="AlphaFoldDB" id="A0A428U0U7"/>
<organism evidence="1 2">
    <name type="scientific">Fusarium ambrosium</name>
    <dbReference type="NCBI Taxonomy" id="131363"/>
    <lineage>
        <taxon>Eukaryota</taxon>
        <taxon>Fungi</taxon>
        <taxon>Dikarya</taxon>
        <taxon>Ascomycota</taxon>
        <taxon>Pezizomycotina</taxon>
        <taxon>Sordariomycetes</taxon>
        <taxon>Hypocreomycetidae</taxon>
        <taxon>Hypocreales</taxon>
        <taxon>Nectriaceae</taxon>
        <taxon>Fusarium</taxon>
        <taxon>Fusarium solani species complex</taxon>
    </lineage>
</organism>
<evidence type="ECO:0000313" key="1">
    <source>
        <dbReference type="EMBL" id="RSM07892.1"/>
    </source>
</evidence>
<protein>
    <submittedName>
        <fullName evidence="1">Uncharacterized protein</fullName>
    </submittedName>
</protein>
<dbReference type="InterPro" id="IPR032675">
    <property type="entry name" value="LRR_dom_sf"/>
</dbReference>
<dbReference type="Gene3D" id="3.80.10.10">
    <property type="entry name" value="Ribonuclease Inhibitor"/>
    <property type="match status" value="1"/>
</dbReference>
<dbReference type="CDD" id="cd09917">
    <property type="entry name" value="F-box_SF"/>
    <property type="match status" value="1"/>
</dbReference>
<dbReference type="Gene3D" id="1.20.1280.50">
    <property type="match status" value="1"/>
</dbReference>
<proteinExistence type="predicted"/>